<dbReference type="PROSITE" id="PS50929">
    <property type="entry name" value="ABC_TM1F"/>
    <property type="match status" value="2"/>
</dbReference>
<dbReference type="GO" id="GO:0016887">
    <property type="term" value="F:ATP hydrolysis activity"/>
    <property type="evidence" value="ECO:0007669"/>
    <property type="project" value="InterPro"/>
</dbReference>
<dbReference type="InterPro" id="IPR011527">
    <property type="entry name" value="ABC1_TM_dom"/>
</dbReference>
<dbReference type="FunFam" id="3.40.50.300:FF:000565">
    <property type="entry name" value="ABC bile acid transporter"/>
    <property type="match status" value="1"/>
</dbReference>
<keyword evidence="9" id="KW-0175">Coiled coil</keyword>
<dbReference type="Pfam" id="PF00664">
    <property type="entry name" value="ABC_membrane"/>
    <property type="match status" value="2"/>
</dbReference>
<dbReference type="FunFam" id="3.40.50.300:FF:001750">
    <property type="entry name" value="ATP-binding cassette transporter"/>
    <property type="match status" value="1"/>
</dbReference>
<feature type="transmembrane region" description="Helical" evidence="11">
    <location>
        <begin position="181"/>
        <end position="202"/>
    </location>
</feature>
<comment type="subcellular location">
    <subcellularLocation>
        <location evidence="1">Membrane</location>
        <topology evidence="1">Multi-pass membrane protein</topology>
    </subcellularLocation>
</comment>
<feature type="transmembrane region" description="Helical" evidence="11">
    <location>
        <begin position="878"/>
        <end position="904"/>
    </location>
</feature>
<reference evidence="15" key="1">
    <citation type="submission" date="2016-10" db="EMBL/GenBank/DDBJ databases">
        <authorList>
            <person name="Geijer C."/>
            <person name="Jareborg N."/>
            <person name="Dainat J."/>
        </authorList>
    </citation>
    <scope>NUCLEOTIDE SEQUENCE [LARGE SCALE GENOMIC DNA]</scope>
    <source>
        <strain evidence="15">PYCC 4715</strain>
    </source>
</reference>
<dbReference type="CDD" id="cd03244">
    <property type="entry name" value="ABCC_MRP_domain2"/>
    <property type="match status" value="1"/>
</dbReference>
<evidence type="ECO:0000256" key="3">
    <source>
        <dbReference type="ARBA" id="ARBA00022448"/>
    </source>
</evidence>
<feature type="domain" description="ABC transporter" evidence="12">
    <location>
        <begin position="1157"/>
        <end position="1404"/>
    </location>
</feature>
<dbReference type="InterPro" id="IPR027417">
    <property type="entry name" value="P-loop_NTPase"/>
</dbReference>
<dbReference type="PANTHER" id="PTHR24223">
    <property type="entry name" value="ATP-BINDING CASSETTE SUB-FAMILY C"/>
    <property type="match status" value="1"/>
</dbReference>
<evidence type="ECO:0000313" key="15">
    <source>
        <dbReference type="Proteomes" id="UP000182259"/>
    </source>
</evidence>
<feature type="transmembrane region" description="Helical" evidence="11">
    <location>
        <begin position="408"/>
        <end position="430"/>
    </location>
</feature>
<dbReference type="InterPro" id="IPR017871">
    <property type="entry name" value="ABC_transporter-like_CS"/>
</dbReference>
<evidence type="ECO:0000256" key="8">
    <source>
        <dbReference type="ARBA" id="ARBA00023136"/>
    </source>
</evidence>
<dbReference type="SUPFAM" id="SSF52540">
    <property type="entry name" value="P-loop containing nucleoside triphosphate hydrolases"/>
    <property type="match status" value="2"/>
</dbReference>
<dbReference type="SUPFAM" id="SSF90123">
    <property type="entry name" value="ABC transporter transmembrane region"/>
    <property type="match status" value="2"/>
</dbReference>
<feature type="transmembrane region" description="Helical" evidence="11">
    <location>
        <begin position="253"/>
        <end position="275"/>
    </location>
</feature>
<dbReference type="CDD" id="cd03250">
    <property type="entry name" value="ABCC_MRP_domain1"/>
    <property type="match status" value="1"/>
</dbReference>
<feature type="compositionally biased region" description="Basic and acidic residues" evidence="10">
    <location>
        <begin position="483"/>
        <end position="496"/>
    </location>
</feature>
<evidence type="ECO:0000256" key="1">
    <source>
        <dbReference type="ARBA" id="ARBA00004141"/>
    </source>
</evidence>
<keyword evidence="7 11" id="KW-1133">Transmembrane helix</keyword>
<keyword evidence="4 11" id="KW-0812">Transmembrane</keyword>
<dbReference type="PROSITE" id="PS50893">
    <property type="entry name" value="ABC_TRANSPORTER_2"/>
    <property type="match status" value="2"/>
</dbReference>
<evidence type="ECO:0000256" key="5">
    <source>
        <dbReference type="ARBA" id="ARBA00022741"/>
    </source>
</evidence>
<feature type="transmembrane region" description="Helical" evidence="11">
    <location>
        <begin position="956"/>
        <end position="975"/>
    </location>
</feature>
<comment type="similarity">
    <text evidence="2">Belongs to the ABC transporter superfamily. ABCC family. Conjugate transporter (TC 3.A.1.208) subfamily.</text>
</comment>
<organism evidence="14 15">
    <name type="scientific">Sungouiella intermedia</name>
    <dbReference type="NCBI Taxonomy" id="45354"/>
    <lineage>
        <taxon>Eukaryota</taxon>
        <taxon>Fungi</taxon>
        <taxon>Dikarya</taxon>
        <taxon>Ascomycota</taxon>
        <taxon>Saccharomycotina</taxon>
        <taxon>Pichiomycetes</taxon>
        <taxon>Metschnikowiaceae</taxon>
        <taxon>Sungouiella</taxon>
    </lineage>
</organism>
<evidence type="ECO:0000256" key="9">
    <source>
        <dbReference type="SAM" id="Coils"/>
    </source>
</evidence>
<gene>
    <name evidence="14" type="ORF">SAMEA4029009_CIC11G00000002082</name>
</gene>
<feature type="domain" description="ABC transmembrane type-1" evidence="13">
    <location>
        <begin position="843"/>
        <end position="1119"/>
    </location>
</feature>
<evidence type="ECO:0000256" key="4">
    <source>
        <dbReference type="ARBA" id="ARBA00022692"/>
    </source>
</evidence>
<name>A0A1L0DAU5_9ASCO</name>
<evidence type="ECO:0000256" key="2">
    <source>
        <dbReference type="ARBA" id="ARBA00009726"/>
    </source>
</evidence>
<keyword evidence="6" id="KW-0067">ATP-binding</keyword>
<dbReference type="InterPro" id="IPR003439">
    <property type="entry name" value="ABC_transporter-like_ATP-bd"/>
</dbReference>
<dbReference type="CDD" id="cd18606">
    <property type="entry name" value="ABC_6TM_YOR1_D2_like"/>
    <property type="match status" value="1"/>
</dbReference>
<evidence type="ECO:0000259" key="13">
    <source>
        <dbReference type="PROSITE" id="PS50929"/>
    </source>
</evidence>
<evidence type="ECO:0000259" key="12">
    <source>
        <dbReference type="PROSITE" id="PS50893"/>
    </source>
</evidence>
<feature type="domain" description="ABC transporter" evidence="12">
    <location>
        <begin position="519"/>
        <end position="743"/>
    </location>
</feature>
<feature type="transmembrane region" description="Helical" evidence="11">
    <location>
        <begin position="1092"/>
        <end position="1111"/>
    </location>
</feature>
<dbReference type="FunFam" id="1.20.1560.10:FF:000010">
    <property type="entry name" value="Multidrug resistance-associated ABC transporter"/>
    <property type="match status" value="1"/>
</dbReference>
<proteinExistence type="inferred from homology"/>
<evidence type="ECO:0000256" key="7">
    <source>
        <dbReference type="ARBA" id="ARBA00022989"/>
    </source>
</evidence>
<dbReference type="GO" id="GO:0008559">
    <property type="term" value="F:ABC-type xenobiotic transporter activity"/>
    <property type="evidence" value="ECO:0007669"/>
    <property type="project" value="TreeGrafter"/>
</dbReference>
<dbReference type="Gene3D" id="1.20.1560.10">
    <property type="entry name" value="ABC transporter type 1, transmembrane domain"/>
    <property type="match status" value="2"/>
</dbReference>
<feature type="transmembrane region" description="Helical" evidence="11">
    <location>
        <begin position="838"/>
        <end position="858"/>
    </location>
</feature>
<dbReference type="Pfam" id="PF00005">
    <property type="entry name" value="ABC_tran"/>
    <property type="match status" value="2"/>
</dbReference>
<dbReference type="GO" id="GO:0005524">
    <property type="term" value="F:ATP binding"/>
    <property type="evidence" value="ECO:0007669"/>
    <property type="project" value="UniProtKB-KW"/>
</dbReference>
<dbReference type="SMART" id="SM00382">
    <property type="entry name" value="AAA"/>
    <property type="match status" value="2"/>
</dbReference>
<feature type="transmembrane region" description="Helical" evidence="11">
    <location>
        <begin position="281"/>
        <end position="300"/>
    </location>
</feature>
<dbReference type="PROSITE" id="PS00211">
    <property type="entry name" value="ABC_TRANSPORTER_1"/>
    <property type="match status" value="2"/>
</dbReference>
<dbReference type="EMBL" id="LT635766">
    <property type="protein sequence ID" value="SGZ53636.1"/>
    <property type="molecule type" value="Genomic_DNA"/>
</dbReference>
<keyword evidence="5" id="KW-0547">Nucleotide-binding</keyword>
<dbReference type="Gene3D" id="3.40.50.300">
    <property type="entry name" value="P-loop containing nucleotide triphosphate hydrolases"/>
    <property type="match status" value="2"/>
</dbReference>
<dbReference type="CDD" id="cd18597">
    <property type="entry name" value="ABC_6TM_YOR1_D1_like"/>
    <property type="match status" value="1"/>
</dbReference>
<feature type="region of interest" description="Disordered" evidence="10">
    <location>
        <begin position="483"/>
        <end position="504"/>
    </location>
</feature>
<protein>
    <submittedName>
        <fullName evidence="14">CIC11C00000002082</fullName>
    </submittedName>
</protein>
<feature type="transmembrane region" description="Helical" evidence="11">
    <location>
        <begin position="1068"/>
        <end position="1086"/>
    </location>
</feature>
<keyword evidence="3" id="KW-0813">Transport</keyword>
<evidence type="ECO:0000256" key="10">
    <source>
        <dbReference type="SAM" id="MobiDB-lite"/>
    </source>
</evidence>
<sequence>MSEKPARHILTPLLLKKVPPIPTDDERRVYPKKMNPFSWIFFWWINPIMMAGYKRKLAPEDLYKLNDDIQVKTMTDNFSMHFQKQVAKAEQKHLAAKLKARGESSDNLSKTLTEDLEDFKVPKLIVIWTLMHTFGYQYSKACFFLMMSLVAQTCNPLLSKELIKFVQLKAMGLDPHMGKGVGYAIGTSFLVVTSGILINHAFHSSMLTGAQVKGVLTKAMLDKSFRLSDGSKHKFPTSKITSMMGTDLARIDFALGFQPFLFTFPIPIAISIGILCHNIGASAMVGVGLVFTYLISVMILTGKLFKFRRSANKYTDTRVNYIKEVLNNLKMIKFYSWETPYSKMIGENRSKEMHIVYLMQVGRNLITSGAMVLTLFASMAAFLTLYAVSNNTKSPAALFSSVSLFNSLAQQVFMLPLALASGSDAIVGVIRAGEFLAAEEVDKVATTIDASPEMKEEMDKRNLALKVDHASFKWETFESDKTSLKEEALDEKHPNDNSEDGSNLEKTAAELELESKLERKMTNYSSTSTTLDATIFSGLEDINIEVQKGEFLVITGVIGSGKTSLLNALSGFMKRTAGSVSINGSLLLCETPWIQNATVKENILFGLPLDEKRYKEVIYSCSLESDLEILPAGDQTEIGERGITLSGGQKARINLARAVYAGKDIILLDDVLSAVDARVGKHIMNNCIMGLLKDKTRILATHQLSLIGSANRVIFLNGDGTIDVGSLQSLKESNEAFQHLMAFNSEAKEKEEDVEEETDANEVAETERELIERQLTRQSTKVSKAVTEADEEAMRYEYNTNEEKDGHLMSKERAAENSIAFSVYKRYVKYGSGIFKHYSILPLVVILTAVSVFCQLFTNTWLSFWSEQKFHGKSNGFYIGFYVMFTILALVFLSTEFVILAYMCNKSATNLNLKAVEKILRVPMAYMDTTPMGRILNRFTKDTDTLDNEIGNQVRMVIFFFSNIVGIIILCIIYLPWFAIAVPFLAFVFVAIANFYQSSGREIKRLEATQRSFVYNNFNETMSGMDTIKAYKAQDRFITINENNIDNMNEAYYITVANQRWLAIHLDLVATAFALLICLLCVFRVFQISPASVGLLLSNVLLIAGQLSLLVRTFTQLENEMNSVERICEYAFDLPEEAPYIIPETTPRELWPEQGSIRFENVSLAYRPGLPLVLKNLNLDVGSTEKIGICGRTGAGKSSIMTALYRLSELDRGKIEIDGIDIGTIGLHNLRSKLSIIPQDPVLFRGTIRKNLDPFGESSDERLWDSLRRAGLIEESKLSIVRQQNEDSENFHKFHLNREVEDEGSNFSLGERQLIAFARALVRGSKVLILDEATSSVDYETDSKIQATIAREFKDCTILCIAHRLRTILNYDRILVLDKGEIKQFDTPWNLFNSRDGIFRQMCERSNITREDFQ</sequence>
<dbReference type="InterPro" id="IPR036640">
    <property type="entry name" value="ABC1_TM_sf"/>
</dbReference>
<dbReference type="InterPro" id="IPR003593">
    <property type="entry name" value="AAA+_ATPase"/>
</dbReference>
<dbReference type="InterPro" id="IPR050173">
    <property type="entry name" value="ABC_transporter_C-like"/>
</dbReference>
<keyword evidence="8 11" id="KW-0472">Membrane</keyword>
<dbReference type="Proteomes" id="UP000182259">
    <property type="component" value="Chromosome III"/>
</dbReference>
<dbReference type="GO" id="GO:0005886">
    <property type="term" value="C:plasma membrane"/>
    <property type="evidence" value="ECO:0007669"/>
    <property type="project" value="TreeGrafter"/>
</dbReference>
<feature type="domain" description="ABC transmembrane type-1" evidence="13">
    <location>
        <begin position="141"/>
        <end position="424"/>
    </location>
</feature>
<evidence type="ECO:0000256" key="6">
    <source>
        <dbReference type="ARBA" id="ARBA00022840"/>
    </source>
</evidence>
<dbReference type="PANTHER" id="PTHR24223:SF456">
    <property type="entry name" value="MULTIDRUG RESISTANCE-ASSOCIATED PROTEIN LETHAL(2)03659"/>
    <property type="match status" value="1"/>
</dbReference>
<accession>A0A1L0DAU5</accession>
<feature type="coiled-coil region" evidence="9">
    <location>
        <begin position="740"/>
        <end position="774"/>
    </location>
</feature>
<evidence type="ECO:0000313" key="14">
    <source>
        <dbReference type="EMBL" id="SGZ53636.1"/>
    </source>
</evidence>
<feature type="transmembrane region" description="Helical" evidence="11">
    <location>
        <begin position="365"/>
        <end position="388"/>
    </location>
</feature>
<evidence type="ECO:0000256" key="11">
    <source>
        <dbReference type="SAM" id="Phobius"/>
    </source>
</evidence>